<keyword evidence="2" id="KW-0808">Transferase</keyword>
<dbReference type="EMBL" id="KZ305024">
    <property type="protein sequence ID" value="PIA55603.1"/>
    <property type="molecule type" value="Genomic_DNA"/>
</dbReference>
<evidence type="ECO:0000256" key="2">
    <source>
        <dbReference type="ARBA" id="ARBA00022679"/>
    </source>
</evidence>
<keyword evidence="1" id="KW-0489">Methyltransferase</keyword>
<proteinExistence type="predicted"/>
<dbReference type="InterPro" id="IPR029063">
    <property type="entry name" value="SAM-dependent_MTases_sf"/>
</dbReference>
<dbReference type="OrthoDB" id="1606438at2759"/>
<dbReference type="PROSITE" id="PS51683">
    <property type="entry name" value="SAM_OMT_II"/>
    <property type="match status" value="1"/>
</dbReference>
<dbReference type="InterPro" id="IPR001077">
    <property type="entry name" value="COMT_C"/>
</dbReference>
<evidence type="ECO:0000256" key="1">
    <source>
        <dbReference type="ARBA" id="ARBA00022603"/>
    </source>
</evidence>
<dbReference type="PANTHER" id="PTHR11746">
    <property type="entry name" value="O-METHYLTRANSFERASE"/>
    <property type="match status" value="1"/>
</dbReference>
<protein>
    <recommendedName>
        <fullName evidence="4">O-methyltransferase C-terminal domain-containing protein</fullName>
    </recommendedName>
</protein>
<evidence type="ECO:0000256" key="3">
    <source>
        <dbReference type="ARBA" id="ARBA00022691"/>
    </source>
</evidence>
<evidence type="ECO:0000313" key="6">
    <source>
        <dbReference type="Proteomes" id="UP000230069"/>
    </source>
</evidence>
<dbReference type="Pfam" id="PF00891">
    <property type="entry name" value="Methyltransf_2"/>
    <property type="match status" value="2"/>
</dbReference>
<dbReference type="InParanoid" id="A0A2G5EIN8"/>
<dbReference type="Proteomes" id="UP000230069">
    <property type="component" value="Unassembled WGS sequence"/>
</dbReference>
<dbReference type="InterPro" id="IPR016461">
    <property type="entry name" value="COMT-like"/>
</dbReference>
<sequence length="307" mass="34013">MFKDLLGEMRLLELLEGLYSKLLRGVALGVVKESLGGFEFRQLLAELFVFLVGIISRNDSMSAIFTLLGVVPLQLTTHAAKWLLQDTELTLAPVLLMQKDGMKVRPFHKNVEEGGVKVDAWDKGAAYPEYNERFNATMASITKIAINVLLNYENGFDGIKSLVDVGGGLGLTIGEIVKAHPHISGTLRIHVSGYMFLDILEADAVIIKWILHDYEDEKCVKLLKNCHRVVSKNGGKLIIVDGVLEPDGKGAFDDMIINFDMVMMATTGGKERTETEWKKILECGGFPNYKIIRIPALLSIIEDYPSG</sequence>
<dbReference type="SUPFAM" id="SSF53335">
    <property type="entry name" value="S-adenosyl-L-methionine-dependent methyltransferases"/>
    <property type="match status" value="1"/>
</dbReference>
<dbReference type="GO" id="GO:0008171">
    <property type="term" value="F:O-methyltransferase activity"/>
    <property type="evidence" value="ECO:0007669"/>
    <property type="project" value="InterPro"/>
</dbReference>
<evidence type="ECO:0000313" key="5">
    <source>
        <dbReference type="EMBL" id="PIA55603.1"/>
    </source>
</evidence>
<name>A0A2G5EIN8_AQUCA</name>
<organism evidence="5 6">
    <name type="scientific">Aquilegia coerulea</name>
    <name type="common">Rocky mountain columbine</name>
    <dbReference type="NCBI Taxonomy" id="218851"/>
    <lineage>
        <taxon>Eukaryota</taxon>
        <taxon>Viridiplantae</taxon>
        <taxon>Streptophyta</taxon>
        <taxon>Embryophyta</taxon>
        <taxon>Tracheophyta</taxon>
        <taxon>Spermatophyta</taxon>
        <taxon>Magnoliopsida</taxon>
        <taxon>Ranunculales</taxon>
        <taxon>Ranunculaceae</taxon>
        <taxon>Thalictroideae</taxon>
        <taxon>Aquilegia</taxon>
    </lineage>
</organism>
<keyword evidence="3" id="KW-0949">S-adenosyl-L-methionine</keyword>
<accession>A0A2G5EIN8</accession>
<evidence type="ECO:0000259" key="4">
    <source>
        <dbReference type="Pfam" id="PF00891"/>
    </source>
</evidence>
<gene>
    <name evidence="5" type="ORF">AQUCO_00700129v1</name>
</gene>
<dbReference type="Gene3D" id="3.40.50.150">
    <property type="entry name" value="Vaccinia Virus protein VP39"/>
    <property type="match status" value="2"/>
</dbReference>
<dbReference type="GO" id="GO:0032259">
    <property type="term" value="P:methylation"/>
    <property type="evidence" value="ECO:0007669"/>
    <property type="project" value="UniProtKB-KW"/>
</dbReference>
<feature type="domain" description="O-methyltransferase C-terminal" evidence="4">
    <location>
        <begin position="190"/>
        <end position="286"/>
    </location>
</feature>
<reference evidence="5 6" key="1">
    <citation type="submission" date="2017-09" db="EMBL/GenBank/DDBJ databases">
        <title>WGS assembly of Aquilegia coerulea Goldsmith.</title>
        <authorList>
            <person name="Hodges S."/>
            <person name="Kramer E."/>
            <person name="Nordborg M."/>
            <person name="Tomkins J."/>
            <person name="Borevitz J."/>
            <person name="Derieg N."/>
            <person name="Yan J."/>
            <person name="Mihaltcheva S."/>
            <person name="Hayes R.D."/>
            <person name="Rokhsar D."/>
        </authorList>
    </citation>
    <scope>NUCLEOTIDE SEQUENCE [LARGE SCALE GENOMIC DNA]</scope>
    <source>
        <strain evidence="6">cv. Goldsmith</strain>
    </source>
</reference>
<keyword evidence="6" id="KW-1185">Reference proteome</keyword>
<dbReference type="AlphaFoldDB" id="A0A2G5EIN8"/>
<feature type="domain" description="O-methyltransferase C-terminal" evidence="4">
    <location>
        <begin position="117"/>
        <end position="186"/>
    </location>
</feature>